<accession>A0AAE1UFG9</accession>
<sequence length="74" mass="8567">MTCYFSKAVRGDKEKPYTFTQDMRKKEHPAWLLIIMQSQLMSDPSTTTGSTALHGLNSWCFYRRVEADRTNSAM</sequence>
<reference evidence="1" key="1">
    <citation type="submission" date="2023-11" db="EMBL/GenBank/DDBJ databases">
        <title>Genome assemblies of two species of porcelain crab, Petrolisthes cinctipes and Petrolisthes manimaculis (Anomura: Porcellanidae).</title>
        <authorList>
            <person name="Angst P."/>
        </authorList>
    </citation>
    <scope>NUCLEOTIDE SEQUENCE</scope>
    <source>
        <strain evidence="1">PB745_02</strain>
        <tissue evidence="1">Gill</tissue>
    </source>
</reference>
<name>A0AAE1UFG9_9EUCA</name>
<dbReference type="Proteomes" id="UP001292094">
    <property type="component" value="Unassembled WGS sequence"/>
</dbReference>
<keyword evidence="2" id="KW-1185">Reference proteome</keyword>
<proteinExistence type="predicted"/>
<evidence type="ECO:0000313" key="2">
    <source>
        <dbReference type="Proteomes" id="UP001292094"/>
    </source>
</evidence>
<dbReference type="AlphaFoldDB" id="A0AAE1UFG9"/>
<protein>
    <submittedName>
        <fullName evidence="1">Uncharacterized protein</fullName>
    </submittedName>
</protein>
<evidence type="ECO:0000313" key="1">
    <source>
        <dbReference type="EMBL" id="KAK4322533.1"/>
    </source>
</evidence>
<gene>
    <name evidence="1" type="ORF">Pmani_006714</name>
</gene>
<dbReference type="EMBL" id="JAWZYT010000514">
    <property type="protein sequence ID" value="KAK4322533.1"/>
    <property type="molecule type" value="Genomic_DNA"/>
</dbReference>
<organism evidence="1 2">
    <name type="scientific">Petrolisthes manimaculis</name>
    <dbReference type="NCBI Taxonomy" id="1843537"/>
    <lineage>
        <taxon>Eukaryota</taxon>
        <taxon>Metazoa</taxon>
        <taxon>Ecdysozoa</taxon>
        <taxon>Arthropoda</taxon>
        <taxon>Crustacea</taxon>
        <taxon>Multicrustacea</taxon>
        <taxon>Malacostraca</taxon>
        <taxon>Eumalacostraca</taxon>
        <taxon>Eucarida</taxon>
        <taxon>Decapoda</taxon>
        <taxon>Pleocyemata</taxon>
        <taxon>Anomura</taxon>
        <taxon>Galatheoidea</taxon>
        <taxon>Porcellanidae</taxon>
        <taxon>Petrolisthes</taxon>
    </lineage>
</organism>
<comment type="caution">
    <text evidence="1">The sequence shown here is derived from an EMBL/GenBank/DDBJ whole genome shotgun (WGS) entry which is preliminary data.</text>
</comment>